<protein>
    <submittedName>
        <fullName evidence="1">Uncharacterized protein</fullName>
    </submittedName>
</protein>
<accession>A0A0F9CDZ1</accession>
<evidence type="ECO:0000313" key="1">
    <source>
        <dbReference type="EMBL" id="KKL24652.1"/>
    </source>
</evidence>
<sequence length="78" mass="8684">MTRTPYNTDDTLSRRLYLLRTNHYAQAKLSAPQKRIISTRHRTNSPSAGKTGTVLSLTDLSQRVCQAGFEANPPPKSP</sequence>
<dbReference type="AlphaFoldDB" id="A0A0F9CDZ1"/>
<dbReference type="EMBL" id="LAZR01036510">
    <property type="protein sequence ID" value="KKL24652.1"/>
    <property type="molecule type" value="Genomic_DNA"/>
</dbReference>
<gene>
    <name evidence="1" type="ORF">LCGC14_2413170</name>
</gene>
<comment type="caution">
    <text evidence="1">The sequence shown here is derived from an EMBL/GenBank/DDBJ whole genome shotgun (WGS) entry which is preliminary data.</text>
</comment>
<reference evidence="1" key="1">
    <citation type="journal article" date="2015" name="Nature">
        <title>Complex archaea that bridge the gap between prokaryotes and eukaryotes.</title>
        <authorList>
            <person name="Spang A."/>
            <person name="Saw J.H."/>
            <person name="Jorgensen S.L."/>
            <person name="Zaremba-Niedzwiedzka K."/>
            <person name="Martijn J."/>
            <person name="Lind A.E."/>
            <person name="van Eijk R."/>
            <person name="Schleper C."/>
            <person name="Guy L."/>
            <person name="Ettema T.J."/>
        </authorList>
    </citation>
    <scope>NUCLEOTIDE SEQUENCE</scope>
</reference>
<organism evidence="1">
    <name type="scientific">marine sediment metagenome</name>
    <dbReference type="NCBI Taxonomy" id="412755"/>
    <lineage>
        <taxon>unclassified sequences</taxon>
        <taxon>metagenomes</taxon>
        <taxon>ecological metagenomes</taxon>
    </lineage>
</organism>
<proteinExistence type="predicted"/>
<name>A0A0F9CDZ1_9ZZZZ</name>